<dbReference type="Proteomes" id="UP001320706">
    <property type="component" value="Unassembled WGS sequence"/>
</dbReference>
<protein>
    <submittedName>
        <fullName evidence="1">Uncharacterized protein</fullName>
    </submittedName>
</protein>
<keyword evidence="2" id="KW-1185">Reference proteome</keyword>
<evidence type="ECO:0000313" key="1">
    <source>
        <dbReference type="EMBL" id="KAK8212805.1"/>
    </source>
</evidence>
<comment type="caution">
    <text evidence="1">The sequence shown here is derived from an EMBL/GenBank/DDBJ whole genome shotgun (WGS) entry which is preliminary data.</text>
</comment>
<evidence type="ECO:0000313" key="2">
    <source>
        <dbReference type="Proteomes" id="UP001320706"/>
    </source>
</evidence>
<organism evidence="1 2">
    <name type="scientific">Zalaria obscura</name>
    <dbReference type="NCBI Taxonomy" id="2024903"/>
    <lineage>
        <taxon>Eukaryota</taxon>
        <taxon>Fungi</taxon>
        <taxon>Dikarya</taxon>
        <taxon>Ascomycota</taxon>
        <taxon>Pezizomycotina</taxon>
        <taxon>Dothideomycetes</taxon>
        <taxon>Dothideomycetidae</taxon>
        <taxon>Dothideales</taxon>
        <taxon>Zalariaceae</taxon>
        <taxon>Zalaria</taxon>
    </lineage>
</organism>
<gene>
    <name evidence="1" type="ORF">M8818_002970</name>
</gene>
<reference evidence="1" key="1">
    <citation type="submission" date="2024-02" db="EMBL/GenBank/DDBJ databases">
        <title>Metagenome Assembled Genome of Zalaria obscura JY119.</title>
        <authorList>
            <person name="Vighnesh L."/>
            <person name="Jagadeeshwari U."/>
            <person name="Venkata Ramana C."/>
            <person name="Sasikala C."/>
        </authorList>
    </citation>
    <scope>NUCLEOTIDE SEQUENCE</scope>
    <source>
        <strain evidence="1">JY119</strain>
    </source>
</reference>
<dbReference type="EMBL" id="JAMKPW020000012">
    <property type="protein sequence ID" value="KAK8212805.1"/>
    <property type="molecule type" value="Genomic_DNA"/>
</dbReference>
<accession>A0ACC3SFZ1</accession>
<proteinExistence type="predicted"/>
<name>A0ACC3SFZ1_9PEZI</name>
<sequence length="476" mass="51617">MPEAILQITEKDEAGNITATHHSRSRRVQVMTGTAADVSKAPRRCEELPPKVVGRVLARGVSAQRYGGLPADSLQAFSSAIAGLLASRAVLEGVGVGDASASPTAALLLSILQESTGRIATILFAHRLGTSLEPECKMYRLLADMFNDAAMVLDCLSPIFPKPIRVVVLSFSSVLRALCGVAAGSSKASLSAHFARWGNLGELNAKDSSQETVISLLGMLAGSMVVTWITSPIATWTTLILLLSIHLGMNYRAVRAVTMRTLNRQRANIVLSHYITCDEILTPSHASAKESIFDVGNELRDNIGRVIGSCEMGATLAELVNSLGEEEELTKSVQLRDSTLNRLMALYRSERYIMWPEHGIQTARVILKENCTPEDQLKAWYHALVTMYLVSGTLGAKRKFDRAAKEESLRSGQDGFTMFKTVQYALEQTSEDFQSLGSKLRRAGWDLDTAALETHSGSRIAVDDVGPSGVGESIHQ</sequence>